<dbReference type="InterPro" id="IPR039421">
    <property type="entry name" value="Type_1_exporter"/>
</dbReference>
<evidence type="ECO:0000256" key="1">
    <source>
        <dbReference type="ARBA" id="ARBA00004651"/>
    </source>
</evidence>
<evidence type="ECO:0000259" key="10">
    <source>
        <dbReference type="PROSITE" id="PS50893"/>
    </source>
</evidence>
<dbReference type="eggNOG" id="COG1132">
    <property type="taxonomic scope" value="Bacteria"/>
</dbReference>
<feature type="domain" description="ABC transmembrane type-1" evidence="11">
    <location>
        <begin position="21"/>
        <end position="303"/>
    </location>
</feature>
<dbReference type="InterPro" id="IPR036640">
    <property type="entry name" value="ABC1_TM_sf"/>
</dbReference>
<dbReference type="GO" id="GO:0016887">
    <property type="term" value="F:ATP hydrolysis activity"/>
    <property type="evidence" value="ECO:0007669"/>
    <property type="project" value="InterPro"/>
</dbReference>
<feature type="transmembrane region" description="Helical" evidence="9">
    <location>
        <begin position="21"/>
        <end position="41"/>
    </location>
</feature>
<dbReference type="GO" id="GO:0015421">
    <property type="term" value="F:ABC-type oligopeptide transporter activity"/>
    <property type="evidence" value="ECO:0007669"/>
    <property type="project" value="TreeGrafter"/>
</dbReference>
<dbReference type="InterPro" id="IPR003439">
    <property type="entry name" value="ABC_transporter-like_ATP-bd"/>
</dbReference>
<dbReference type="HOGENOM" id="CLU_000604_84_3_5"/>
<protein>
    <submittedName>
        <fullName evidence="12">ABC efflux transporter (MsbA2)</fullName>
    </submittedName>
</protein>
<dbReference type="GO" id="GO:0005524">
    <property type="term" value="F:ATP binding"/>
    <property type="evidence" value="ECO:0007669"/>
    <property type="project" value="UniProtKB-KW"/>
</dbReference>
<feature type="transmembrane region" description="Helical" evidence="9">
    <location>
        <begin position="238"/>
        <end position="264"/>
    </location>
</feature>
<dbReference type="CDD" id="cd18575">
    <property type="entry name" value="ABC_6TM_bac_exporter_ABCB8_10_like"/>
    <property type="match status" value="1"/>
</dbReference>
<dbReference type="SUPFAM" id="SSF52540">
    <property type="entry name" value="P-loop containing nucleoside triphosphate hydrolases"/>
    <property type="match status" value="1"/>
</dbReference>
<evidence type="ECO:0000313" key="13">
    <source>
        <dbReference type="Proteomes" id="UP000007307"/>
    </source>
</evidence>
<feature type="transmembrane region" description="Helical" evidence="9">
    <location>
        <begin position="61"/>
        <end position="81"/>
    </location>
</feature>
<evidence type="ECO:0000256" key="8">
    <source>
        <dbReference type="ARBA" id="ARBA00024725"/>
    </source>
</evidence>
<dbReference type="PANTHER" id="PTHR43394:SF1">
    <property type="entry name" value="ATP-BINDING CASSETTE SUB-FAMILY B MEMBER 10, MITOCHONDRIAL"/>
    <property type="match status" value="1"/>
</dbReference>
<comment type="similarity">
    <text evidence="2">Belongs to the ABC transporter superfamily.</text>
</comment>
<reference evidence="12 13" key="1">
    <citation type="journal article" date="2009" name="BMC Genomics">
        <title>Conservation in the face of diversity: multistrain analysis of an intracellular bacterium.</title>
        <authorList>
            <person name="Dark M.J."/>
            <person name="Herndon D.R."/>
            <person name="Kappmeyer L.S."/>
            <person name="Gonzales M.P."/>
            <person name="Nordeen E."/>
            <person name="Palmer G.H."/>
            <person name="Knowles D.P. Jr."/>
            <person name="Brayton K.A."/>
        </authorList>
    </citation>
    <scope>NUCLEOTIDE SEQUENCE [LARGE SCALE GENOMIC DNA]</scope>
    <source>
        <strain evidence="12 13">Florida</strain>
    </source>
</reference>
<keyword evidence="13" id="KW-1185">Reference proteome</keyword>
<gene>
    <name evidence="12" type="primary">msbA2</name>
    <name evidence="12" type="ordered locus">AMF_124</name>
</gene>
<dbReference type="AlphaFoldDB" id="B9KHQ0"/>
<dbReference type="EMBL" id="CP001079">
    <property type="protein sequence ID" value="ACM49012.1"/>
    <property type="molecule type" value="Genomic_DNA"/>
</dbReference>
<dbReference type="Pfam" id="PF00664">
    <property type="entry name" value="ABC_membrane"/>
    <property type="match status" value="1"/>
</dbReference>
<name>B9KHQ0_ANAMF</name>
<dbReference type="Pfam" id="PF00005">
    <property type="entry name" value="ABC_tran"/>
    <property type="match status" value="1"/>
</dbReference>
<feature type="transmembrane region" description="Helical" evidence="9">
    <location>
        <begin position="130"/>
        <end position="154"/>
    </location>
</feature>
<dbReference type="PANTHER" id="PTHR43394">
    <property type="entry name" value="ATP-DEPENDENT PERMEASE MDL1, MITOCHONDRIAL"/>
    <property type="match status" value="1"/>
</dbReference>
<feature type="transmembrane region" description="Helical" evidence="9">
    <location>
        <begin position="160"/>
        <end position="179"/>
    </location>
</feature>
<accession>B9KHQ0</accession>
<dbReference type="InterPro" id="IPR003593">
    <property type="entry name" value="AAA+_ATPase"/>
</dbReference>
<dbReference type="Proteomes" id="UP000007307">
    <property type="component" value="Chromosome"/>
</dbReference>
<evidence type="ECO:0000313" key="12">
    <source>
        <dbReference type="EMBL" id="ACM49012.1"/>
    </source>
</evidence>
<keyword evidence="4" id="KW-0547">Nucleotide-binding</keyword>
<keyword evidence="3 9" id="KW-0812">Transmembrane</keyword>
<comment type="subcellular location">
    <subcellularLocation>
        <location evidence="1">Cell membrane</location>
        <topology evidence="1">Multi-pass membrane protein</topology>
    </subcellularLocation>
</comment>
<feature type="transmembrane region" description="Helical" evidence="9">
    <location>
        <begin position="276"/>
        <end position="294"/>
    </location>
</feature>
<comment type="function">
    <text evidence="8">Part of an ABC transporter complex. Transmembrane domains (TMD) form a pore in the inner membrane and the ATP-binding domain (NBD) is responsible for energy generation.</text>
</comment>
<feature type="domain" description="ABC transporter" evidence="10">
    <location>
        <begin position="337"/>
        <end position="574"/>
    </location>
</feature>
<evidence type="ECO:0000256" key="2">
    <source>
        <dbReference type="ARBA" id="ARBA00005417"/>
    </source>
</evidence>
<dbReference type="PROSITE" id="PS50929">
    <property type="entry name" value="ABC_TM1F"/>
    <property type="match status" value="1"/>
</dbReference>
<dbReference type="Gene3D" id="1.20.1560.10">
    <property type="entry name" value="ABC transporter type 1, transmembrane domain"/>
    <property type="match status" value="1"/>
</dbReference>
<dbReference type="STRING" id="320483.AMF_124"/>
<proteinExistence type="inferred from homology"/>
<dbReference type="InterPro" id="IPR011527">
    <property type="entry name" value="ABC1_TM_dom"/>
</dbReference>
<dbReference type="Gene3D" id="3.40.50.300">
    <property type="entry name" value="P-loop containing nucleotide triphosphate hydrolases"/>
    <property type="match status" value="1"/>
</dbReference>
<dbReference type="GO" id="GO:0005886">
    <property type="term" value="C:plasma membrane"/>
    <property type="evidence" value="ECO:0007669"/>
    <property type="project" value="UniProtKB-SubCell"/>
</dbReference>
<evidence type="ECO:0000256" key="4">
    <source>
        <dbReference type="ARBA" id="ARBA00022741"/>
    </source>
</evidence>
<keyword evidence="7 9" id="KW-0472">Membrane</keyword>
<dbReference type="SMART" id="SM00382">
    <property type="entry name" value="AAA"/>
    <property type="match status" value="1"/>
</dbReference>
<dbReference type="FunFam" id="3.40.50.300:FF:000218">
    <property type="entry name" value="Multidrug ABC transporter ATP-binding protein"/>
    <property type="match status" value="1"/>
</dbReference>
<sequence length="582" mass="63450">MALESNRCAMKALLSYIRPHFLYFLLSYLAVITSSGAILALGHSMNALVDAVGATSDSRPLTVIFFLIATMSTSSFLRVWLSGRGAELVVRDLRKQIYDKIVVLSQSVLENTSTSVLMSRLTTDMAMLQAILSGSMLVIFRNTTVLIGSATMLAHTNIKLTGYIVCMLPILWAIVALLGRRVRHFSRLLRGRVEQLAHFGEETCRGIGVIQAFTAEDHARAKFANLLDENFRIAGKYLLWRALLVTLILSAAAGSVGVVLWMGIKEVSVQSMSAGSLLSFVFYAVLAAGAVNGIGDNIQDLQKAARIAEDVLQLLCIDVGMSDAEDCVDVNAVKGAVEMHNVTFFYPSKTDTPALRNVSLTMHSGERVAIVGYSGAGKSTITDLLLRFYDVSSGSITIDGVDIRKISLRSLRSLFCVVPQSPVIFSGTILDNIAYGADRTYTNRQLEEAAERASIADFIHTLPNKFDTFVGEKGICLSEGQKQRIVIARAILRNPEVLILDEATSALDSDNESKVQAALCELMQGKLMITIAHRLSTVANSDKIVVLDDGAIKEVGTHDSLIQDENSLYARLVKLQLLQYRG</sequence>
<dbReference type="InterPro" id="IPR027417">
    <property type="entry name" value="P-loop_NTPase"/>
</dbReference>
<dbReference type="SUPFAM" id="SSF90123">
    <property type="entry name" value="ABC transporter transmembrane region"/>
    <property type="match status" value="1"/>
</dbReference>
<evidence type="ECO:0000259" key="11">
    <source>
        <dbReference type="PROSITE" id="PS50929"/>
    </source>
</evidence>
<keyword evidence="5" id="KW-0067">ATP-binding</keyword>
<dbReference type="KEGG" id="amf:AMF_124"/>
<dbReference type="PROSITE" id="PS50893">
    <property type="entry name" value="ABC_TRANSPORTER_2"/>
    <property type="match status" value="1"/>
</dbReference>
<evidence type="ECO:0000256" key="3">
    <source>
        <dbReference type="ARBA" id="ARBA00022692"/>
    </source>
</evidence>
<evidence type="ECO:0000256" key="7">
    <source>
        <dbReference type="ARBA" id="ARBA00023136"/>
    </source>
</evidence>
<organism evidence="12 13">
    <name type="scientific">Anaplasma marginale (strain Florida)</name>
    <dbReference type="NCBI Taxonomy" id="320483"/>
    <lineage>
        <taxon>Bacteria</taxon>
        <taxon>Pseudomonadati</taxon>
        <taxon>Pseudomonadota</taxon>
        <taxon>Alphaproteobacteria</taxon>
        <taxon>Rickettsiales</taxon>
        <taxon>Anaplasmataceae</taxon>
        <taxon>Anaplasma</taxon>
    </lineage>
</organism>
<evidence type="ECO:0000256" key="6">
    <source>
        <dbReference type="ARBA" id="ARBA00022989"/>
    </source>
</evidence>
<keyword evidence="6 9" id="KW-1133">Transmembrane helix</keyword>
<evidence type="ECO:0000256" key="9">
    <source>
        <dbReference type="SAM" id="Phobius"/>
    </source>
</evidence>
<evidence type="ECO:0000256" key="5">
    <source>
        <dbReference type="ARBA" id="ARBA00022840"/>
    </source>
</evidence>